<dbReference type="CDD" id="cd00038">
    <property type="entry name" value="CAP_ED"/>
    <property type="match status" value="2"/>
</dbReference>
<dbReference type="AlphaFoldDB" id="A0AAU9J9T9"/>
<feature type="compositionally biased region" description="Basic and acidic residues" evidence="1">
    <location>
        <begin position="424"/>
        <end position="433"/>
    </location>
</feature>
<sequence length="574" mass="65407">MIESFVRRNSVSHVENENLLKFKKRNSYIDLLKGIEGEDSLSQAGRNNLFILIRMVLELKPSERTPEMIEKVYQWTKNLKFFQKLTEANSVETHIACCNYLQYEFHEAGSLVIKQGDMGTKFYIILDGKVSVIREDEGEDTFEMAELGTGEAFGERALMLGVPRACSIKCITNCSLGVLEISDYKKVLDSFMEEKYNLLIAMLREFPIFKNSSRHYLQRLTYQFKPRKYQKKQCVYKEGDPTSEVFIIQKGEFNLSKKLKISLQSSKAFPKTSNLKNKKISKNAQIVSLSKGCMFGEEEILSGLDNRSTSCFCVSDEGHVLVISKESFKKNILKSEDAVDFLRKRTENKLASRQTTIDQNLYLQKLHSGIIPIRVNETPPPISPLKQLPPMPINASKPQSSKYPVTSRDFSNISPIRDLSVAESRCKSPDEKGSLSLRKSSQPVVPPLFNSFNTPITPSVISDSKNPSPSRKLQKSESMPIFSNSSRKSTIRPIEDYINSSRKKPEKLYKVKEIVNIHTHMMKIKNLKKEASKHFIRTCRGKTLTSSALLEIDKDCESPIRIEKSKLSRKSSML</sequence>
<dbReference type="EMBL" id="CAJZBQ010000027">
    <property type="protein sequence ID" value="CAG9320728.1"/>
    <property type="molecule type" value="Genomic_DNA"/>
</dbReference>
<dbReference type="InterPro" id="IPR000595">
    <property type="entry name" value="cNMP-bd_dom"/>
</dbReference>
<dbReference type="Proteomes" id="UP001162131">
    <property type="component" value="Unassembled WGS sequence"/>
</dbReference>
<feature type="region of interest" description="Disordered" evidence="1">
    <location>
        <begin position="456"/>
        <end position="487"/>
    </location>
</feature>
<evidence type="ECO:0000313" key="4">
    <source>
        <dbReference type="Proteomes" id="UP001162131"/>
    </source>
</evidence>
<comment type="caution">
    <text evidence="3">The sequence shown here is derived from an EMBL/GenBank/DDBJ whole genome shotgun (WGS) entry which is preliminary data.</text>
</comment>
<reference evidence="3" key="1">
    <citation type="submission" date="2021-09" db="EMBL/GenBank/DDBJ databases">
        <authorList>
            <consortium name="AG Swart"/>
            <person name="Singh M."/>
            <person name="Singh A."/>
            <person name="Seah K."/>
            <person name="Emmerich C."/>
        </authorList>
    </citation>
    <scope>NUCLEOTIDE SEQUENCE</scope>
    <source>
        <strain evidence="3">ATCC30299</strain>
    </source>
</reference>
<dbReference type="PANTHER" id="PTHR23011:SF28">
    <property type="entry name" value="CYCLIC NUCLEOTIDE-BINDING DOMAIN CONTAINING PROTEIN"/>
    <property type="match status" value="1"/>
</dbReference>
<dbReference type="PANTHER" id="PTHR23011">
    <property type="entry name" value="CYCLIC NUCLEOTIDE-BINDING DOMAIN CONTAINING PROTEIN"/>
    <property type="match status" value="1"/>
</dbReference>
<accession>A0AAU9J9T9</accession>
<proteinExistence type="predicted"/>
<feature type="domain" description="Cyclic nucleotide-binding" evidence="2">
    <location>
        <begin position="103"/>
        <end position="205"/>
    </location>
</feature>
<dbReference type="InterPro" id="IPR018488">
    <property type="entry name" value="cNMP-bd_CS"/>
</dbReference>
<evidence type="ECO:0000256" key="1">
    <source>
        <dbReference type="SAM" id="MobiDB-lite"/>
    </source>
</evidence>
<keyword evidence="4" id="KW-1185">Reference proteome</keyword>
<feature type="compositionally biased region" description="Pro residues" evidence="1">
    <location>
        <begin position="381"/>
        <end position="392"/>
    </location>
</feature>
<protein>
    <recommendedName>
        <fullName evidence="2">Cyclic nucleotide-binding domain-containing protein</fullName>
    </recommendedName>
</protein>
<dbReference type="SMART" id="SM00100">
    <property type="entry name" value="cNMP"/>
    <property type="match status" value="2"/>
</dbReference>
<dbReference type="SUPFAM" id="SSF51206">
    <property type="entry name" value="cAMP-binding domain-like"/>
    <property type="match status" value="2"/>
</dbReference>
<dbReference type="PROSITE" id="PS00888">
    <property type="entry name" value="CNMP_BINDING_1"/>
    <property type="match status" value="1"/>
</dbReference>
<dbReference type="InterPro" id="IPR018490">
    <property type="entry name" value="cNMP-bd_dom_sf"/>
</dbReference>
<name>A0AAU9J9T9_9CILI</name>
<dbReference type="Pfam" id="PF00027">
    <property type="entry name" value="cNMP_binding"/>
    <property type="match status" value="2"/>
</dbReference>
<evidence type="ECO:0000313" key="3">
    <source>
        <dbReference type="EMBL" id="CAG9320728.1"/>
    </source>
</evidence>
<feature type="region of interest" description="Disordered" evidence="1">
    <location>
        <begin position="421"/>
        <end position="440"/>
    </location>
</feature>
<organism evidence="3 4">
    <name type="scientific">Blepharisma stoltei</name>
    <dbReference type="NCBI Taxonomy" id="1481888"/>
    <lineage>
        <taxon>Eukaryota</taxon>
        <taxon>Sar</taxon>
        <taxon>Alveolata</taxon>
        <taxon>Ciliophora</taxon>
        <taxon>Postciliodesmatophora</taxon>
        <taxon>Heterotrichea</taxon>
        <taxon>Heterotrichida</taxon>
        <taxon>Blepharismidae</taxon>
        <taxon>Blepharisma</taxon>
    </lineage>
</organism>
<dbReference type="InterPro" id="IPR014710">
    <property type="entry name" value="RmlC-like_jellyroll"/>
</dbReference>
<feature type="domain" description="Cyclic nucleotide-binding" evidence="2">
    <location>
        <begin position="208"/>
        <end position="337"/>
    </location>
</feature>
<feature type="compositionally biased region" description="Polar residues" evidence="1">
    <location>
        <begin position="396"/>
        <end position="409"/>
    </location>
</feature>
<dbReference type="PRINTS" id="PR00103">
    <property type="entry name" value="CAMPKINASE"/>
</dbReference>
<dbReference type="Gene3D" id="2.60.120.10">
    <property type="entry name" value="Jelly Rolls"/>
    <property type="match status" value="2"/>
</dbReference>
<feature type="region of interest" description="Disordered" evidence="1">
    <location>
        <begin position="381"/>
        <end position="409"/>
    </location>
</feature>
<feature type="compositionally biased region" description="Polar residues" evidence="1">
    <location>
        <begin position="456"/>
        <end position="471"/>
    </location>
</feature>
<dbReference type="PROSITE" id="PS50042">
    <property type="entry name" value="CNMP_BINDING_3"/>
    <property type="match status" value="2"/>
</dbReference>
<evidence type="ECO:0000259" key="2">
    <source>
        <dbReference type="PROSITE" id="PS50042"/>
    </source>
</evidence>
<gene>
    <name evidence="3" type="ORF">BSTOLATCC_MIC27311</name>
</gene>